<reference evidence="3 4" key="1">
    <citation type="journal article" date="2008" name="Nature">
        <title>Genome analysis of the platypus reveals unique signatures of evolution.</title>
        <authorList>
            <person name="Warren W.C."/>
            <person name="Hillier L.W."/>
            <person name="Marshall Graves J.A."/>
            <person name="Birney E."/>
            <person name="Ponting C.P."/>
            <person name="Grutzner F."/>
            <person name="Belov K."/>
            <person name="Miller W."/>
            <person name="Clarke L."/>
            <person name="Chinwalla A.T."/>
            <person name="Yang S.P."/>
            <person name="Heger A."/>
            <person name="Locke D.P."/>
            <person name="Miethke P."/>
            <person name="Waters P.D."/>
            <person name="Veyrunes F."/>
            <person name="Fulton L."/>
            <person name="Fulton B."/>
            <person name="Graves T."/>
            <person name="Wallis J."/>
            <person name="Puente X.S."/>
            <person name="Lopez-Otin C."/>
            <person name="Ordonez G.R."/>
            <person name="Eichler E.E."/>
            <person name="Chen L."/>
            <person name="Cheng Z."/>
            <person name="Deakin J.E."/>
            <person name="Alsop A."/>
            <person name="Thompson K."/>
            <person name="Kirby P."/>
            <person name="Papenfuss A.T."/>
            <person name="Wakefield M.J."/>
            <person name="Olender T."/>
            <person name="Lancet D."/>
            <person name="Huttley G.A."/>
            <person name="Smit A.F."/>
            <person name="Pask A."/>
            <person name="Temple-Smith P."/>
            <person name="Batzer M.A."/>
            <person name="Walker J.A."/>
            <person name="Konkel M.K."/>
            <person name="Harris R.S."/>
            <person name="Whittington C.M."/>
            <person name="Wong E.S."/>
            <person name="Gemmell N.J."/>
            <person name="Buschiazzo E."/>
            <person name="Vargas Jentzsch I.M."/>
            <person name="Merkel A."/>
            <person name="Schmitz J."/>
            <person name="Zemann A."/>
            <person name="Churakov G."/>
            <person name="Kriegs J.O."/>
            <person name="Brosius J."/>
            <person name="Murchison E.P."/>
            <person name="Sachidanandam R."/>
            <person name="Smith C."/>
            <person name="Hannon G.J."/>
            <person name="Tsend-Ayush E."/>
            <person name="McMillan D."/>
            <person name="Attenborough R."/>
            <person name="Rens W."/>
            <person name="Ferguson-Smith M."/>
            <person name="Lefevre C.M."/>
            <person name="Sharp J.A."/>
            <person name="Nicholas K.R."/>
            <person name="Ray D.A."/>
            <person name="Kube M."/>
            <person name="Reinhardt R."/>
            <person name="Pringle T.H."/>
            <person name="Taylor J."/>
            <person name="Jones R.C."/>
            <person name="Nixon B."/>
            <person name="Dacheux J.L."/>
            <person name="Niwa H."/>
            <person name="Sekita Y."/>
            <person name="Huang X."/>
            <person name="Stark A."/>
            <person name="Kheradpour P."/>
            <person name="Kellis M."/>
            <person name="Flicek P."/>
            <person name="Chen Y."/>
            <person name="Webber C."/>
            <person name="Hardison R."/>
            <person name="Nelson J."/>
            <person name="Hallsworth-Pepin K."/>
            <person name="Delehaunty K."/>
            <person name="Markovic C."/>
            <person name="Minx P."/>
            <person name="Feng Y."/>
            <person name="Kremitzki C."/>
            <person name="Mitreva M."/>
            <person name="Glasscock J."/>
            <person name="Wylie T."/>
            <person name="Wohldmann P."/>
            <person name="Thiru P."/>
            <person name="Nhan M.N."/>
            <person name="Pohl C.S."/>
            <person name="Smith S.M."/>
            <person name="Hou S."/>
            <person name="Nefedov M."/>
            <person name="de Jong P.J."/>
            <person name="Renfree M.B."/>
            <person name="Mardis E.R."/>
            <person name="Wilson R.K."/>
        </authorList>
    </citation>
    <scope>NUCLEOTIDE SEQUENCE [LARGE SCALE GENOMIC DNA]</scope>
    <source>
        <strain evidence="3 4">Glennie</strain>
    </source>
</reference>
<dbReference type="Bgee" id="ENSOANG00000004297">
    <property type="expression patterns" value="Expressed in ovary and 5 other cell types or tissues"/>
</dbReference>
<evidence type="ECO:0008006" key="5">
    <source>
        <dbReference type="Google" id="ProtNLM"/>
    </source>
</evidence>
<proteinExistence type="predicted"/>
<reference evidence="3" key="2">
    <citation type="submission" date="2025-08" db="UniProtKB">
        <authorList>
            <consortium name="Ensembl"/>
        </authorList>
    </citation>
    <scope>IDENTIFICATION</scope>
    <source>
        <strain evidence="3">Glennie</strain>
    </source>
</reference>
<dbReference type="InParanoid" id="A0A6I8PKM8"/>
<protein>
    <recommendedName>
        <fullName evidence="5">Uroplakin 3B</fullName>
    </recommendedName>
</protein>
<dbReference type="Proteomes" id="UP000002279">
    <property type="component" value="Chromosome 17"/>
</dbReference>
<gene>
    <name evidence="3" type="primary">UPK3B</name>
</gene>
<evidence type="ECO:0000313" key="3">
    <source>
        <dbReference type="Ensembl" id="ENSOANP00000053119.1"/>
    </source>
</evidence>
<name>A0A6I8PKM8_ORNAN</name>
<dbReference type="PANTHER" id="PTHR15446:SF15">
    <property type="entry name" value="UROPLAKIN-3B"/>
    <property type="match status" value="1"/>
</dbReference>
<dbReference type="PANTHER" id="PTHR15446">
    <property type="entry name" value="UROPLAKIN III"/>
    <property type="match status" value="1"/>
</dbReference>
<keyword evidence="4" id="KW-1185">Reference proteome</keyword>
<accession>A0A6I8PKM8</accession>
<dbReference type="GO" id="GO:0016020">
    <property type="term" value="C:membrane"/>
    <property type="evidence" value="ECO:0000318"/>
    <property type="project" value="GO_Central"/>
</dbReference>
<keyword evidence="2" id="KW-1133">Transmembrane helix</keyword>
<dbReference type="GeneTree" id="ENSGT00940000153392"/>
<keyword evidence="2" id="KW-0812">Transmembrane</keyword>
<feature type="region of interest" description="Disordered" evidence="1">
    <location>
        <begin position="311"/>
        <end position="333"/>
    </location>
</feature>
<evidence type="ECO:0000256" key="2">
    <source>
        <dbReference type="SAM" id="Phobius"/>
    </source>
</evidence>
<organism evidence="3 4">
    <name type="scientific">Ornithorhynchus anatinus</name>
    <name type="common">Duckbill platypus</name>
    <dbReference type="NCBI Taxonomy" id="9258"/>
    <lineage>
        <taxon>Eukaryota</taxon>
        <taxon>Metazoa</taxon>
        <taxon>Chordata</taxon>
        <taxon>Craniata</taxon>
        <taxon>Vertebrata</taxon>
        <taxon>Euteleostomi</taxon>
        <taxon>Mammalia</taxon>
        <taxon>Monotremata</taxon>
        <taxon>Ornithorhynchidae</taxon>
        <taxon>Ornithorhynchus</taxon>
    </lineage>
</organism>
<reference evidence="3" key="3">
    <citation type="submission" date="2025-09" db="UniProtKB">
        <authorList>
            <consortium name="Ensembl"/>
        </authorList>
    </citation>
    <scope>IDENTIFICATION</scope>
    <source>
        <strain evidence="3">Glennie</strain>
    </source>
</reference>
<feature type="transmembrane region" description="Helical" evidence="2">
    <location>
        <begin position="256"/>
        <end position="280"/>
    </location>
</feature>
<evidence type="ECO:0000313" key="4">
    <source>
        <dbReference type="Proteomes" id="UP000002279"/>
    </source>
</evidence>
<sequence>MVCAGSRGESQECGVVGSPGGGVKDVGWSILGHRWQSWGGPGGPPLITRVGARRATSTGLLPVGVQGRVGRGASPRSVTQGVTLPSELMSYKPQVSAHPLEGKVTASTFTLDQPRCVFDGQVVSTDTIWLVVAFSNASRDFQNPTTAASIPAYPRLLTDYYYMTLKVSPDLYPCADAGGLSVLRVGTDPGCLRDPGREYCNAPLPAPGPYRTKFLVMDEASHPKAETQWSDPITLKQGRDPSSVDTWPGRRGGSMVVIASILSVLAGLLLLALLTAAAGACTVSSLWRPEEVTPPEQLRLGSFLAKRYSPHPLPLSPGRARTPSATRDPYIGH</sequence>
<keyword evidence="2" id="KW-0472">Membrane</keyword>
<dbReference type="AlphaFoldDB" id="A0A6I8PKM8"/>
<evidence type="ECO:0000256" key="1">
    <source>
        <dbReference type="SAM" id="MobiDB-lite"/>
    </source>
</evidence>
<dbReference type="InterPro" id="IPR024831">
    <property type="entry name" value="Uroplakin-3"/>
</dbReference>
<dbReference type="Ensembl" id="ENSOANT00000060589.1">
    <property type="protein sequence ID" value="ENSOANP00000053119.1"/>
    <property type="gene ID" value="ENSOANG00000004297.3"/>
</dbReference>